<proteinExistence type="inferred from homology"/>
<organism evidence="5 6">
    <name type="scientific">Hypsibius exemplaris</name>
    <name type="common">Freshwater tardigrade</name>
    <dbReference type="NCBI Taxonomy" id="2072580"/>
    <lineage>
        <taxon>Eukaryota</taxon>
        <taxon>Metazoa</taxon>
        <taxon>Ecdysozoa</taxon>
        <taxon>Tardigrada</taxon>
        <taxon>Eutardigrada</taxon>
        <taxon>Parachela</taxon>
        <taxon>Hypsibioidea</taxon>
        <taxon>Hypsibiidae</taxon>
        <taxon>Hypsibius</taxon>
    </lineage>
</organism>
<dbReference type="SUPFAM" id="SSF54001">
    <property type="entry name" value="Cysteine proteinases"/>
    <property type="match status" value="1"/>
</dbReference>
<keyword evidence="3" id="KW-0378">Hydrolase</keyword>
<evidence type="ECO:0000313" key="6">
    <source>
        <dbReference type="Proteomes" id="UP000192578"/>
    </source>
</evidence>
<dbReference type="PANTHER" id="PTHR34718">
    <property type="entry name" value="PHD-TYPE DOMAIN-CONTAINING PROTEIN"/>
    <property type="match status" value="1"/>
</dbReference>
<evidence type="ECO:0000256" key="3">
    <source>
        <dbReference type="ARBA" id="ARBA00022801"/>
    </source>
</evidence>
<evidence type="ECO:0000313" key="5">
    <source>
        <dbReference type="EMBL" id="OWA55404.1"/>
    </source>
</evidence>
<dbReference type="GO" id="GO:0008234">
    <property type="term" value="F:cysteine-type peptidase activity"/>
    <property type="evidence" value="ECO:0007669"/>
    <property type="project" value="InterPro"/>
</dbReference>
<accession>A0A9X6NSS6</accession>
<sequence length="368" mass="40335">MSDEGRKITGTVAVVHVEDPAQHQKALQQAITEKIQCTLQLFGRLFAGDGPDAIATAWRSSGTASPKFPYLPGVIKAAHVVPLDKTASIENLESLYADLKTTHRHALACIAAEAWLVLAKQLNHPAKNEVTVDDGVSQHVTWVYHGRNLLSLSAKMSLETTAWIDDEVVNTAMSVLSLQFPDVAGFRSSLFFNLPADIGSLDANGYKAALHQFRSSKMGWDLVFTNRLSAAANRQIQLLFVNGNHWITVSNIHGLTQNEVLIYDSLPSVYDHNFALQVASVFRMEADEMKLIFPPMGRQPNFNDCGAFAVAAAVALAFKERPEAGNFEPRSVRQHLIECLGNRRFSLIPSGLNLLAEIAEAICDTPAF</sequence>
<dbReference type="InterPro" id="IPR003653">
    <property type="entry name" value="Peptidase_C48_C"/>
</dbReference>
<dbReference type="GO" id="GO:0006508">
    <property type="term" value="P:proteolysis"/>
    <property type="evidence" value="ECO:0007669"/>
    <property type="project" value="UniProtKB-KW"/>
</dbReference>
<comment type="caution">
    <text evidence="5">The sequence shown here is derived from an EMBL/GenBank/DDBJ whole genome shotgun (WGS) entry which is preliminary data.</text>
</comment>
<dbReference type="PROSITE" id="PS50600">
    <property type="entry name" value="ULP_PROTEASE"/>
    <property type="match status" value="1"/>
</dbReference>
<evidence type="ECO:0000256" key="2">
    <source>
        <dbReference type="ARBA" id="ARBA00022670"/>
    </source>
</evidence>
<feature type="domain" description="Ubiquitin-like protease family profile" evidence="4">
    <location>
        <begin position="142"/>
        <end position="316"/>
    </location>
</feature>
<dbReference type="Gene3D" id="3.40.395.10">
    <property type="entry name" value="Adenoviral Proteinase, Chain A"/>
    <property type="match status" value="1"/>
</dbReference>
<evidence type="ECO:0000259" key="4">
    <source>
        <dbReference type="PROSITE" id="PS50600"/>
    </source>
</evidence>
<reference evidence="6" key="1">
    <citation type="submission" date="2017-01" db="EMBL/GenBank/DDBJ databases">
        <title>Comparative genomics of anhydrobiosis in the tardigrade Hypsibius dujardini.</title>
        <authorList>
            <person name="Yoshida Y."/>
            <person name="Koutsovoulos G."/>
            <person name="Laetsch D."/>
            <person name="Stevens L."/>
            <person name="Kumar S."/>
            <person name="Horikawa D."/>
            <person name="Ishino K."/>
            <person name="Komine S."/>
            <person name="Tomita M."/>
            <person name="Blaxter M."/>
            <person name="Arakawa K."/>
        </authorList>
    </citation>
    <scope>NUCLEOTIDE SEQUENCE [LARGE SCALE GENOMIC DNA]</scope>
    <source>
        <strain evidence="6">Z151</strain>
    </source>
</reference>
<dbReference type="InterPro" id="IPR038765">
    <property type="entry name" value="Papain-like_cys_pep_sf"/>
</dbReference>
<keyword evidence="2" id="KW-0645">Protease</keyword>
<dbReference type="AlphaFoldDB" id="A0A9X6NSS6"/>
<dbReference type="PANTHER" id="PTHR34718:SF2">
    <property type="entry name" value="PHD-TYPE DOMAIN-CONTAINING PROTEIN"/>
    <property type="match status" value="1"/>
</dbReference>
<protein>
    <recommendedName>
        <fullName evidence="4">Ubiquitin-like protease family profile domain-containing protein</fullName>
    </recommendedName>
</protein>
<keyword evidence="6" id="KW-1185">Reference proteome</keyword>
<evidence type="ECO:0000256" key="1">
    <source>
        <dbReference type="ARBA" id="ARBA00005234"/>
    </source>
</evidence>
<comment type="similarity">
    <text evidence="1">Belongs to the peptidase C48 family.</text>
</comment>
<gene>
    <name evidence="5" type="ORF">BV898_19790</name>
</gene>
<dbReference type="EMBL" id="MTYJ01000743">
    <property type="protein sequence ID" value="OWA55404.1"/>
    <property type="molecule type" value="Genomic_DNA"/>
</dbReference>
<dbReference type="OrthoDB" id="5978840at2759"/>
<name>A0A9X6NSS6_HYPEX</name>
<dbReference type="Proteomes" id="UP000192578">
    <property type="component" value="Unassembled WGS sequence"/>
</dbReference>